<proteinExistence type="predicted"/>
<dbReference type="PROSITE" id="PS50977">
    <property type="entry name" value="HTH_TETR_2"/>
    <property type="match status" value="1"/>
</dbReference>
<dbReference type="SUPFAM" id="SSF48498">
    <property type="entry name" value="Tetracyclin repressor-like, C-terminal domain"/>
    <property type="match status" value="1"/>
</dbReference>
<dbReference type="EMBL" id="CP089044">
    <property type="protein sequence ID" value="UYF74096.1"/>
    <property type="molecule type" value="Genomic_DNA"/>
</dbReference>
<dbReference type="InterPro" id="IPR001647">
    <property type="entry name" value="HTH_TetR"/>
</dbReference>
<evidence type="ECO:0000313" key="5">
    <source>
        <dbReference type="Proteomes" id="UP001164081"/>
    </source>
</evidence>
<evidence type="ECO:0000256" key="1">
    <source>
        <dbReference type="ARBA" id="ARBA00023125"/>
    </source>
</evidence>
<dbReference type="AlphaFoldDB" id="A0AA46S6S1"/>
<evidence type="ECO:0000313" key="4">
    <source>
        <dbReference type="EMBL" id="UYF74096.1"/>
    </source>
</evidence>
<dbReference type="PANTHER" id="PTHR43479">
    <property type="entry name" value="ACREF/ENVCD OPERON REPRESSOR-RELATED"/>
    <property type="match status" value="1"/>
</dbReference>
<name>A0AA46S6S1_9GAMM</name>
<gene>
    <name evidence="4" type="ORF">LSO58_09390</name>
</gene>
<feature type="domain" description="HTH tetR-type" evidence="3">
    <location>
        <begin position="15"/>
        <end position="75"/>
    </location>
</feature>
<dbReference type="Proteomes" id="UP001164081">
    <property type="component" value="Chromosome"/>
</dbReference>
<accession>A0AA46S6S1</accession>
<dbReference type="GO" id="GO:0003677">
    <property type="term" value="F:DNA binding"/>
    <property type="evidence" value="ECO:0007669"/>
    <property type="project" value="UniProtKB-UniRule"/>
</dbReference>
<keyword evidence="1 2" id="KW-0238">DNA-binding</keyword>
<dbReference type="PRINTS" id="PR00455">
    <property type="entry name" value="HTHTETR"/>
</dbReference>
<dbReference type="InterPro" id="IPR009057">
    <property type="entry name" value="Homeodomain-like_sf"/>
</dbReference>
<organism evidence="4 5">
    <name type="scientific">Acinetobacter ursingii</name>
    <dbReference type="NCBI Taxonomy" id="108980"/>
    <lineage>
        <taxon>Bacteria</taxon>
        <taxon>Pseudomonadati</taxon>
        <taxon>Pseudomonadota</taxon>
        <taxon>Gammaproteobacteria</taxon>
        <taxon>Moraxellales</taxon>
        <taxon>Moraxellaceae</taxon>
        <taxon>Acinetobacter</taxon>
    </lineage>
</organism>
<dbReference type="RefSeq" id="WP_004989047.1">
    <property type="nucleotide sequence ID" value="NZ_BCMC01000027.1"/>
</dbReference>
<dbReference type="InterPro" id="IPR036271">
    <property type="entry name" value="Tet_transcr_reg_TetR-rel_C_sf"/>
</dbReference>
<sequence>MEKPKTRGPSLEKTQETRKKIIDSALHHFIDVGFARAKISEIAKGAELGKGTIYSYFETKEQLFEGVIDALINESFRPIQAKEITEDESVYAFICKKIIPSVFTLESTGRADMARLILREGNNFPHIRQTYVSKIFLPIQRELEILTLLAITRGELSLQISPQQFALLIVSPMWMSMIHNGILSPDGCLPMVELFQENLKILFGQS</sequence>
<reference evidence="4" key="1">
    <citation type="journal article" date="2022" name="J Glob Antimicrob Resist">
        <title>Comparative analysis of IMP-4- and OXA-58-containing plasmids of three carbapenemase-producing Acinetobacter ursingii strains in the Netherlands.</title>
        <authorList>
            <person name="Hendrickx A.P.A."/>
            <person name="Schade R.P."/>
            <person name="Landman F."/>
            <person name="Bosch T."/>
            <person name="Schouls L.M."/>
            <person name="van Dijk K."/>
        </authorList>
    </citation>
    <scope>NUCLEOTIDE SEQUENCE</scope>
    <source>
        <strain evidence="4">RIVM_C010761</strain>
    </source>
</reference>
<feature type="DNA-binding region" description="H-T-H motif" evidence="2">
    <location>
        <begin position="38"/>
        <end position="57"/>
    </location>
</feature>
<protein>
    <submittedName>
        <fullName evidence="4">TetR/AcrR family transcriptional regulator</fullName>
    </submittedName>
</protein>
<evidence type="ECO:0000256" key="2">
    <source>
        <dbReference type="PROSITE-ProRule" id="PRU00335"/>
    </source>
</evidence>
<dbReference type="SUPFAM" id="SSF46689">
    <property type="entry name" value="Homeodomain-like"/>
    <property type="match status" value="1"/>
</dbReference>
<dbReference type="Gene3D" id="1.10.357.10">
    <property type="entry name" value="Tetracycline Repressor, domain 2"/>
    <property type="match status" value="1"/>
</dbReference>
<dbReference type="PANTHER" id="PTHR43479:SF11">
    <property type="entry name" value="ACREF_ENVCD OPERON REPRESSOR-RELATED"/>
    <property type="match status" value="1"/>
</dbReference>
<evidence type="ECO:0000259" key="3">
    <source>
        <dbReference type="PROSITE" id="PS50977"/>
    </source>
</evidence>
<dbReference type="Pfam" id="PF00440">
    <property type="entry name" value="TetR_N"/>
    <property type="match status" value="1"/>
</dbReference>
<dbReference type="InterPro" id="IPR050624">
    <property type="entry name" value="HTH-type_Tx_Regulator"/>
</dbReference>